<organism evidence="1 2">
    <name type="scientific">Pistacia atlantica</name>
    <dbReference type="NCBI Taxonomy" id="434234"/>
    <lineage>
        <taxon>Eukaryota</taxon>
        <taxon>Viridiplantae</taxon>
        <taxon>Streptophyta</taxon>
        <taxon>Embryophyta</taxon>
        <taxon>Tracheophyta</taxon>
        <taxon>Spermatophyta</taxon>
        <taxon>Magnoliopsida</taxon>
        <taxon>eudicotyledons</taxon>
        <taxon>Gunneridae</taxon>
        <taxon>Pentapetalae</taxon>
        <taxon>rosids</taxon>
        <taxon>malvids</taxon>
        <taxon>Sapindales</taxon>
        <taxon>Anacardiaceae</taxon>
        <taxon>Pistacia</taxon>
    </lineage>
</organism>
<dbReference type="EMBL" id="CM047902">
    <property type="protein sequence ID" value="KAJ0095632.1"/>
    <property type="molecule type" value="Genomic_DNA"/>
</dbReference>
<reference evidence="2" key="1">
    <citation type="journal article" date="2023" name="G3 (Bethesda)">
        <title>Genome assembly and association tests identify interacting loci associated with vigor, precocity, and sex in interspecific pistachio rootstocks.</title>
        <authorList>
            <person name="Palmer W."/>
            <person name="Jacygrad E."/>
            <person name="Sagayaradj S."/>
            <person name="Cavanaugh K."/>
            <person name="Han R."/>
            <person name="Bertier L."/>
            <person name="Beede B."/>
            <person name="Kafkas S."/>
            <person name="Golino D."/>
            <person name="Preece J."/>
            <person name="Michelmore R."/>
        </authorList>
    </citation>
    <scope>NUCLEOTIDE SEQUENCE [LARGE SCALE GENOMIC DNA]</scope>
</reference>
<protein>
    <submittedName>
        <fullName evidence="1">Uncharacterized protein</fullName>
    </submittedName>
</protein>
<gene>
    <name evidence="1" type="ORF">Patl1_15732</name>
</gene>
<evidence type="ECO:0000313" key="1">
    <source>
        <dbReference type="EMBL" id="KAJ0095632.1"/>
    </source>
</evidence>
<proteinExistence type="predicted"/>
<name>A0ACC1B9U3_9ROSI</name>
<dbReference type="Proteomes" id="UP001164250">
    <property type="component" value="Chromosome 6"/>
</dbReference>
<comment type="caution">
    <text evidence="1">The sequence shown here is derived from an EMBL/GenBank/DDBJ whole genome shotgun (WGS) entry which is preliminary data.</text>
</comment>
<sequence length="87" mass="10151">MDFVVVEAFQTFLILTRQDFQGKLPTLSSPFLLDISDLHCSVLYTACRTLLNEQYPGFYLWFLPLFLPDFAKYLSKRQGKQVSKTHI</sequence>
<accession>A0ACC1B9U3</accession>
<keyword evidence="2" id="KW-1185">Reference proteome</keyword>
<evidence type="ECO:0000313" key="2">
    <source>
        <dbReference type="Proteomes" id="UP001164250"/>
    </source>
</evidence>